<comment type="caution">
    <text evidence="3">The sequence shown here is derived from an EMBL/GenBank/DDBJ whole genome shotgun (WGS) entry which is preliminary data.</text>
</comment>
<evidence type="ECO:0000313" key="3">
    <source>
        <dbReference type="EMBL" id="KRR07278.1"/>
    </source>
</evidence>
<feature type="transmembrane region" description="Helical" evidence="2">
    <location>
        <begin position="43"/>
        <end position="66"/>
    </location>
</feature>
<evidence type="ECO:0000256" key="1">
    <source>
        <dbReference type="SAM" id="MobiDB-lite"/>
    </source>
</evidence>
<organism evidence="3 4">
    <name type="scientific">Bradyrhizobium jicamae</name>
    <dbReference type="NCBI Taxonomy" id="280332"/>
    <lineage>
        <taxon>Bacteria</taxon>
        <taxon>Pseudomonadati</taxon>
        <taxon>Pseudomonadota</taxon>
        <taxon>Alphaproteobacteria</taxon>
        <taxon>Hyphomicrobiales</taxon>
        <taxon>Nitrobacteraceae</taxon>
        <taxon>Bradyrhizobium</taxon>
    </lineage>
</organism>
<dbReference type="EMBL" id="LLXZ01000102">
    <property type="protein sequence ID" value="KRR07278.1"/>
    <property type="molecule type" value="Genomic_DNA"/>
</dbReference>
<dbReference type="AlphaFoldDB" id="A0A0R3LJF3"/>
<dbReference type="OrthoDB" id="7632567at2"/>
<gene>
    <name evidence="3" type="ORF">CQ12_00330</name>
</gene>
<keyword evidence="2" id="KW-0472">Membrane</keyword>
<accession>A0A0R3LJF3</accession>
<dbReference type="Proteomes" id="UP000050863">
    <property type="component" value="Unassembled WGS sequence"/>
</dbReference>
<dbReference type="STRING" id="280332.CQ12_00330"/>
<reference evidence="3 4" key="1">
    <citation type="submission" date="2014-03" db="EMBL/GenBank/DDBJ databases">
        <title>Bradyrhizobium valentinum sp. nov., isolated from effective nodules of Lupinus mariae-josephae, a lupine endemic of basic-lime soils in Eastern Spain.</title>
        <authorList>
            <person name="Duran D."/>
            <person name="Rey L."/>
            <person name="Navarro A."/>
            <person name="Busquets A."/>
            <person name="Imperial J."/>
            <person name="Ruiz-Argueso T."/>
        </authorList>
    </citation>
    <scope>NUCLEOTIDE SEQUENCE [LARGE SCALE GENOMIC DNA]</scope>
    <source>
        <strain evidence="3 4">PAC68</strain>
    </source>
</reference>
<evidence type="ECO:0000313" key="4">
    <source>
        <dbReference type="Proteomes" id="UP000050863"/>
    </source>
</evidence>
<keyword evidence="4" id="KW-1185">Reference proteome</keyword>
<proteinExistence type="predicted"/>
<feature type="region of interest" description="Disordered" evidence="1">
    <location>
        <begin position="79"/>
        <end position="98"/>
    </location>
</feature>
<dbReference type="RefSeq" id="WP_057836294.1">
    <property type="nucleotide sequence ID" value="NZ_LLXZ01000102.1"/>
</dbReference>
<keyword evidence="2" id="KW-0812">Transmembrane</keyword>
<name>A0A0R3LJF3_9BRAD</name>
<sequence length="98" mass="10275">MSVPKSLGSWLVIILLLLLLAAAGFVAHEGLRLGEAEVPASGYIAMALGVTFSLVVGFGLMALLFYSSRKGYDEPAVLIKEPKPGADPTSLDPDSEDV</sequence>
<protein>
    <submittedName>
        <fullName evidence="3">Uncharacterized protein</fullName>
    </submittedName>
</protein>
<keyword evidence="2" id="KW-1133">Transmembrane helix</keyword>
<evidence type="ECO:0000256" key="2">
    <source>
        <dbReference type="SAM" id="Phobius"/>
    </source>
</evidence>